<dbReference type="AlphaFoldDB" id="A0A9D4UB33"/>
<evidence type="ECO:0000313" key="2">
    <source>
        <dbReference type="Proteomes" id="UP000886520"/>
    </source>
</evidence>
<evidence type="ECO:0000313" key="1">
    <source>
        <dbReference type="EMBL" id="KAI5064625.1"/>
    </source>
</evidence>
<dbReference type="Proteomes" id="UP000886520">
    <property type="component" value="Chromosome 20"/>
</dbReference>
<keyword evidence="2" id="KW-1185">Reference proteome</keyword>
<accession>A0A9D4UB33</accession>
<dbReference type="EMBL" id="JABFUD020000020">
    <property type="protein sequence ID" value="KAI5064625.1"/>
    <property type="molecule type" value="Genomic_DNA"/>
</dbReference>
<proteinExistence type="predicted"/>
<organism evidence="1 2">
    <name type="scientific">Adiantum capillus-veneris</name>
    <name type="common">Maidenhair fern</name>
    <dbReference type="NCBI Taxonomy" id="13818"/>
    <lineage>
        <taxon>Eukaryota</taxon>
        <taxon>Viridiplantae</taxon>
        <taxon>Streptophyta</taxon>
        <taxon>Embryophyta</taxon>
        <taxon>Tracheophyta</taxon>
        <taxon>Polypodiopsida</taxon>
        <taxon>Polypodiidae</taxon>
        <taxon>Polypodiales</taxon>
        <taxon>Pteridineae</taxon>
        <taxon>Pteridaceae</taxon>
        <taxon>Vittarioideae</taxon>
        <taxon>Adiantum</taxon>
    </lineage>
</organism>
<protein>
    <submittedName>
        <fullName evidence="1">Uncharacterized protein</fullName>
    </submittedName>
</protein>
<feature type="non-terminal residue" evidence="1">
    <location>
        <position position="149"/>
    </location>
</feature>
<name>A0A9D4UB33_ADICA</name>
<comment type="caution">
    <text evidence="1">The sequence shown here is derived from an EMBL/GenBank/DDBJ whole genome shotgun (WGS) entry which is preliminary data.</text>
</comment>
<sequence length="149" mass="16221">MQFFPPLLLASNSESVKDLLHRELGLPQFPATLVPLSGHRHHQSACPSCRPEGPPQPAACSPGLVGPYLTCQLSTLWRLALVAFTPHKWRSCKPFLPLIEPFSSCLDHGQYLVDSNPLMLTCSPVFSSPSPCRGRPCNLGAPLITLHSS</sequence>
<gene>
    <name evidence="1" type="ORF">GOP47_0021295</name>
</gene>
<reference evidence="1" key="1">
    <citation type="submission" date="2021-01" db="EMBL/GenBank/DDBJ databases">
        <title>Adiantum capillus-veneris genome.</title>
        <authorList>
            <person name="Fang Y."/>
            <person name="Liao Q."/>
        </authorList>
    </citation>
    <scope>NUCLEOTIDE SEQUENCE</scope>
    <source>
        <strain evidence="1">H3</strain>
        <tissue evidence="1">Leaf</tissue>
    </source>
</reference>